<protein>
    <recommendedName>
        <fullName evidence="4">Heterokaryon incompatibility domain-containing protein</fullName>
    </recommendedName>
</protein>
<gene>
    <name evidence="2" type="ORF">ARMSODRAFT_602494</name>
</gene>
<evidence type="ECO:0000256" key="1">
    <source>
        <dbReference type="SAM" id="MobiDB-lite"/>
    </source>
</evidence>
<keyword evidence="3" id="KW-1185">Reference proteome</keyword>
<feature type="region of interest" description="Disordered" evidence="1">
    <location>
        <begin position="81"/>
        <end position="129"/>
    </location>
</feature>
<evidence type="ECO:0008006" key="4">
    <source>
        <dbReference type="Google" id="ProtNLM"/>
    </source>
</evidence>
<dbReference type="AlphaFoldDB" id="A0A2H3AUZ2"/>
<name>A0A2H3AUZ2_9AGAR</name>
<sequence>MRNKPLEVVSRRLLSYIKSKWQRLRSVLSTSRTMKDSSPDMISDSEHDVNIIAPSESQEEILHPNDSCAMDGGTSSEAIHASLSDFDPEPPSESLGAGSESVSVDVQSASDSEDTSGDSDMSSYDPGSWSPKGIRFPKITISAFTETGQAESSIEVPLQRSYTGRRPIIPSSLADTPCATLGIQGVLDGLNATLGTTYTLNTPFLPSILEECIKKNYDFGTAYGHLRWIWYADDWSKIRDKLRRREEKDRKMRQKALVGNWIVKPRLLPRRIWDLYSNRVVPSWTVGDMRVLREVLKPMSHAWVDEEDCAGVWTPINRKEWPVPIPKDANLDLIRIEMLNLGLQYIWLDVLCLRQKGGPNEDLRMEEWKLDMPAIGWVYYDARVVIYLSGLGLPLSLKEGDLDGERCWFRHAWTLQEVGRERIIAGDTSDGPMHTEPMDEDGNYETELLTRFHMQLGSTGVGDIVFGQLLDMQKRVSTNPVNKVAGLAFPLWPQMIPTYHESESLKDAWTALLNAMFPAMWTSLFFLYPGVGLGHKKWRPTWEQVMTEPLPVDHNIIGCVEHDNETDEDSFGWYCIESGHVHGLDLELAEGVDQCGQLIVESADGMPHTFTICATHQTPIPKDTYMLLGCIAEEDYKVILGKYWAVGQQLPGQRFEKVSVVVMDNEEDVKRLEGLGIVNTESTYILV</sequence>
<dbReference type="Proteomes" id="UP000218334">
    <property type="component" value="Unassembled WGS sequence"/>
</dbReference>
<reference evidence="3" key="1">
    <citation type="journal article" date="2017" name="Nat. Ecol. Evol.">
        <title>Genome expansion and lineage-specific genetic innovations in the forest pathogenic fungi Armillaria.</title>
        <authorList>
            <person name="Sipos G."/>
            <person name="Prasanna A.N."/>
            <person name="Walter M.C."/>
            <person name="O'Connor E."/>
            <person name="Balint B."/>
            <person name="Krizsan K."/>
            <person name="Kiss B."/>
            <person name="Hess J."/>
            <person name="Varga T."/>
            <person name="Slot J."/>
            <person name="Riley R."/>
            <person name="Boka B."/>
            <person name="Rigling D."/>
            <person name="Barry K."/>
            <person name="Lee J."/>
            <person name="Mihaltcheva S."/>
            <person name="LaButti K."/>
            <person name="Lipzen A."/>
            <person name="Waldron R."/>
            <person name="Moloney N.M."/>
            <person name="Sperisen C."/>
            <person name="Kredics L."/>
            <person name="Vagvoelgyi C."/>
            <person name="Patrignani A."/>
            <person name="Fitzpatrick D."/>
            <person name="Nagy I."/>
            <person name="Doyle S."/>
            <person name="Anderson J.B."/>
            <person name="Grigoriev I.V."/>
            <person name="Gueldener U."/>
            <person name="Muensterkoetter M."/>
            <person name="Nagy L.G."/>
        </authorList>
    </citation>
    <scope>NUCLEOTIDE SEQUENCE [LARGE SCALE GENOMIC DNA]</scope>
    <source>
        <strain evidence="3">28-4</strain>
    </source>
</reference>
<dbReference type="EMBL" id="KZ293465">
    <property type="protein sequence ID" value="PBK62515.1"/>
    <property type="molecule type" value="Genomic_DNA"/>
</dbReference>
<feature type="compositionally biased region" description="Low complexity" evidence="1">
    <location>
        <begin position="99"/>
        <end position="110"/>
    </location>
</feature>
<accession>A0A2H3AUZ2</accession>
<evidence type="ECO:0000313" key="3">
    <source>
        <dbReference type="Proteomes" id="UP000218334"/>
    </source>
</evidence>
<proteinExistence type="predicted"/>
<organism evidence="2 3">
    <name type="scientific">Armillaria solidipes</name>
    <dbReference type="NCBI Taxonomy" id="1076256"/>
    <lineage>
        <taxon>Eukaryota</taxon>
        <taxon>Fungi</taxon>
        <taxon>Dikarya</taxon>
        <taxon>Basidiomycota</taxon>
        <taxon>Agaricomycotina</taxon>
        <taxon>Agaricomycetes</taxon>
        <taxon>Agaricomycetidae</taxon>
        <taxon>Agaricales</taxon>
        <taxon>Marasmiineae</taxon>
        <taxon>Physalacriaceae</taxon>
        <taxon>Armillaria</taxon>
    </lineage>
</organism>
<evidence type="ECO:0000313" key="2">
    <source>
        <dbReference type="EMBL" id="PBK62515.1"/>
    </source>
</evidence>